<reference evidence="2" key="2">
    <citation type="submission" date="2023-08" db="EMBL/GenBank/DDBJ databases">
        <authorList>
            <person name="Luo J."/>
        </authorList>
    </citation>
    <scope>NUCLEOTIDE SEQUENCE</scope>
    <source>
        <strain evidence="2">DSM 25064</strain>
    </source>
</reference>
<feature type="compositionally biased region" description="Basic and acidic residues" evidence="1">
    <location>
        <begin position="69"/>
        <end position="84"/>
    </location>
</feature>
<dbReference type="AlphaFoldDB" id="A0AAW8B5V0"/>
<organism evidence="2 3">
    <name type="scientific">Porticoccus litoralis</name>
    <dbReference type="NCBI Taxonomy" id="434086"/>
    <lineage>
        <taxon>Bacteria</taxon>
        <taxon>Pseudomonadati</taxon>
        <taxon>Pseudomonadota</taxon>
        <taxon>Gammaproteobacteria</taxon>
        <taxon>Cellvibrionales</taxon>
        <taxon>Porticoccaceae</taxon>
        <taxon>Porticoccus</taxon>
    </lineage>
</organism>
<protein>
    <recommendedName>
        <fullName evidence="4">Energy transducer TonB</fullName>
    </recommendedName>
</protein>
<gene>
    <name evidence="2" type="ORF">Q8A57_08890</name>
</gene>
<feature type="region of interest" description="Disordered" evidence="1">
    <location>
        <begin position="37"/>
        <end position="93"/>
    </location>
</feature>
<evidence type="ECO:0008006" key="4">
    <source>
        <dbReference type="Google" id="ProtNLM"/>
    </source>
</evidence>
<evidence type="ECO:0000313" key="2">
    <source>
        <dbReference type="EMBL" id="MDP1521082.1"/>
    </source>
</evidence>
<dbReference type="RefSeq" id="WP_305170725.1">
    <property type="nucleotide sequence ID" value="NZ_JAUUUU010000004.1"/>
</dbReference>
<dbReference type="Proteomes" id="UP001178354">
    <property type="component" value="Unassembled WGS sequence"/>
</dbReference>
<evidence type="ECO:0000256" key="1">
    <source>
        <dbReference type="SAM" id="MobiDB-lite"/>
    </source>
</evidence>
<proteinExistence type="predicted"/>
<keyword evidence="3" id="KW-1185">Reference proteome</keyword>
<accession>A0AAW8B5V0</accession>
<comment type="caution">
    <text evidence="2">The sequence shown here is derived from an EMBL/GenBank/DDBJ whole genome shotgun (WGS) entry which is preliminary data.</text>
</comment>
<sequence length="254" mass="28111">MSANLRDWYLDTLGVVQYRPREDGVADIPFPVDIEPQLEPRPQLVSKPQAKTVNAEDIPPVWDAAPETSPDKVVSKESPQKVEDSPVQSDSAQPVGPFRIACWQQGDDLLVIHAFPPGHVPVLEERELLFNLLRAIDRLVTEMPAADYIDWPLTPGEPTDFQGAKSMLSVFLDTRIRKCGVLRVLLMGELPARLLLPSQAVGTQVDFEAVLGEIEDLPGGARTIVIPSLQDMLTTVSSKQVAWRALQKLLVPRD</sequence>
<reference evidence="2" key="1">
    <citation type="journal article" date="2010" name="Int. J. Syst. Evol. Microbiol.">
        <title>Porticoccus litoralis gen. nov., sp. nov., a gammaproteobacterium isolated from the Yellow Sea.</title>
        <authorList>
            <person name="Oh H.M."/>
            <person name="Kim H."/>
            <person name="Kim K.M."/>
            <person name="Min G.S."/>
            <person name="Cho J.C."/>
        </authorList>
    </citation>
    <scope>NUCLEOTIDE SEQUENCE</scope>
    <source>
        <strain evidence="2">DSM 25064</strain>
    </source>
</reference>
<evidence type="ECO:0000313" key="3">
    <source>
        <dbReference type="Proteomes" id="UP001178354"/>
    </source>
</evidence>
<name>A0AAW8B5V0_9GAMM</name>
<dbReference type="EMBL" id="JAUUUU010000004">
    <property type="protein sequence ID" value="MDP1521082.1"/>
    <property type="molecule type" value="Genomic_DNA"/>
</dbReference>